<keyword evidence="3" id="KW-0238">DNA-binding</keyword>
<proteinExistence type="predicted"/>
<evidence type="ECO:0000259" key="2">
    <source>
        <dbReference type="Pfam" id="PF25246"/>
    </source>
</evidence>
<sequence length="266" mass="29502">MFGVVSVMIFETILYSGGASGSKSVALVRIGKEDEVLLSKTESLISVFSQPHKEFLRNWCSSERVPIEEDVHLEFDSVAAAGDILGGIPRLDVSKSTYSTSCALQTPSAHQKSSLLIKIIAHLTCFNSDTPKDSFLAHAGSLVPEYNIPADVNHLRLFIKKLEALLAPQVSHSRHVKEVYETSECPLHSPMIKTHSLFFSDNVDDHSEDAVMEENIENQHNGTLVTIPQQDASIMGVRNSFGRMATAEVDPQEEKQLKKRKRGHYE</sequence>
<name>A0A2U1KFH4_ARTAN</name>
<dbReference type="PANTHER" id="PTHR35743">
    <property type="entry name" value="NODULIN HOMEOBOX"/>
    <property type="match status" value="1"/>
</dbReference>
<feature type="domain" description="Nodulin homeobox N-terminal" evidence="2">
    <location>
        <begin position="40"/>
        <end position="130"/>
    </location>
</feature>
<dbReference type="GO" id="GO:0003697">
    <property type="term" value="F:single-stranded DNA binding"/>
    <property type="evidence" value="ECO:0007669"/>
    <property type="project" value="InterPro"/>
</dbReference>
<evidence type="ECO:0000256" key="1">
    <source>
        <dbReference type="SAM" id="MobiDB-lite"/>
    </source>
</evidence>
<dbReference type="Proteomes" id="UP000245207">
    <property type="component" value="Unassembled WGS sequence"/>
</dbReference>
<keyword evidence="3" id="KW-0371">Homeobox</keyword>
<feature type="compositionally biased region" description="Basic residues" evidence="1">
    <location>
        <begin position="257"/>
        <end position="266"/>
    </location>
</feature>
<gene>
    <name evidence="3" type="ORF">CTI12_AA610110</name>
</gene>
<dbReference type="Pfam" id="PF25246">
    <property type="entry name" value="Nodulin_N"/>
    <property type="match status" value="1"/>
</dbReference>
<reference evidence="3 4" key="1">
    <citation type="journal article" date="2018" name="Mol. Plant">
        <title>The genome of Artemisia annua provides insight into the evolution of Asteraceae family and artemisinin biosynthesis.</title>
        <authorList>
            <person name="Shen Q."/>
            <person name="Zhang L."/>
            <person name="Liao Z."/>
            <person name="Wang S."/>
            <person name="Yan T."/>
            <person name="Shi P."/>
            <person name="Liu M."/>
            <person name="Fu X."/>
            <person name="Pan Q."/>
            <person name="Wang Y."/>
            <person name="Lv Z."/>
            <person name="Lu X."/>
            <person name="Zhang F."/>
            <person name="Jiang W."/>
            <person name="Ma Y."/>
            <person name="Chen M."/>
            <person name="Hao X."/>
            <person name="Li L."/>
            <person name="Tang Y."/>
            <person name="Lv G."/>
            <person name="Zhou Y."/>
            <person name="Sun X."/>
            <person name="Brodelius P.E."/>
            <person name="Rose J.K.C."/>
            <person name="Tang K."/>
        </authorList>
    </citation>
    <scope>NUCLEOTIDE SEQUENCE [LARGE SCALE GENOMIC DNA]</scope>
    <source>
        <strain evidence="4">cv. Huhao1</strain>
        <tissue evidence="3">Leaf</tissue>
    </source>
</reference>
<dbReference type="AlphaFoldDB" id="A0A2U1KFH4"/>
<dbReference type="InterPro" id="IPR039325">
    <property type="entry name" value="NDX"/>
</dbReference>
<accession>A0A2U1KFH4</accession>
<dbReference type="STRING" id="35608.A0A2U1KFH4"/>
<dbReference type="OrthoDB" id="2020792at2759"/>
<feature type="region of interest" description="Disordered" evidence="1">
    <location>
        <begin position="247"/>
        <end position="266"/>
    </location>
</feature>
<evidence type="ECO:0000313" key="3">
    <source>
        <dbReference type="EMBL" id="PWA35458.1"/>
    </source>
</evidence>
<organism evidence="3 4">
    <name type="scientific">Artemisia annua</name>
    <name type="common">Sweet wormwood</name>
    <dbReference type="NCBI Taxonomy" id="35608"/>
    <lineage>
        <taxon>Eukaryota</taxon>
        <taxon>Viridiplantae</taxon>
        <taxon>Streptophyta</taxon>
        <taxon>Embryophyta</taxon>
        <taxon>Tracheophyta</taxon>
        <taxon>Spermatophyta</taxon>
        <taxon>Magnoliopsida</taxon>
        <taxon>eudicotyledons</taxon>
        <taxon>Gunneridae</taxon>
        <taxon>Pentapetalae</taxon>
        <taxon>asterids</taxon>
        <taxon>campanulids</taxon>
        <taxon>Asterales</taxon>
        <taxon>Asteraceae</taxon>
        <taxon>Asteroideae</taxon>
        <taxon>Anthemideae</taxon>
        <taxon>Artemisiinae</taxon>
        <taxon>Artemisia</taxon>
    </lineage>
</organism>
<protein>
    <submittedName>
        <fullName evidence="3">Homeodomain-containing protein</fullName>
    </submittedName>
</protein>
<dbReference type="EMBL" id="PKPP01019982">
    <property type="protein sequence ID" value="PWA35458.1"/>
    <property type="molecule type" value="Genomic_DNA"/>
</dbReference>
<dbReference type="GO" id="GO:0009908">
    <property type="term" value="P:flower development"/>
    <property type="evidence" value="ECO:0007669"/>
    <property type="project" value="InterPro"/>
</dbReference>
<evidence type="ECO:0000313" key="4">
    <source>
        <dbReference type="Proteomes" id="UP000245207"/>
    </source>
</evidence>
<keyword evidence="4" id="KW-1185">Reference proteome</keyword>
<comment type="caution">
    <text evidence="3">The sequence shown here is derived from an EMBL/GenBank/DDBJ whole genome shotgun (WGS) entry which is preliminary data.</text>
</comment>
<dbReference type="PANTHER" id="PTHR35743:SF1">
    <property type="entry name" value="NODULIN HOMEOBOX"/>
    <property type="match status" value="1"/>
</dbReference>
<dbReference type="InterPro" id="IPR057287">
    <property type="entry name" value="Ndx_N"/>
</dbReference>